<comment type="caution">
    <text evidence="2">The sequence shown here is derived from an EMBL/GenBank/DDBJ whole genome shotgun (WGS) entry which is preliminary data.</text>
</comment>
<evidence type="ECO:0000313" key="2">
    <source>
        <dbReference type="EMBL" id="KAJ5215328.1"/>
    </source>
</evidence>
<feature type="chain" id="PRO_5040966724" evidence="1">
    <location>
        <begin position="20"/>
        <end position="164"/>
    </location>
</feature>
<reference evidence="2" key="1">
    <citation type="submission" date="2022-12" db="EMBL/GenBank/DDBJ databases">
        <authorList>
            <person name="Petersen C."/>
        </authorList>
    </citation>
    <scope>NUCLEOTIDE SEQUENCE</scope>
    <source>
        <strain evidence="2">IBT 15544</strain>
    </source>
</reference>
<organism evidence="2 3">
    <name type="scientific">Penicillium cinerascens</name>
    <dbReference type="NCBI Taxonomy" id="70096"/>
    <lineage>
        <taxon>Eukaryota</taxon>
        <taxon>Fungi</taxon>
        <taxon>Dikarya</taxon>
        <taxon>Ascomycota</taxon>
        <taxon>Pezizomycotina</taxon>
        <taxon>Eurotiomycetes</taxon>
        <taxon>Eurotiomycetidae</taxon>
        <taxon>Eurotiales</taxon>
        <taxon>Aspergillaceae</taxon>
        <taxon>Penicillium</taxon>
    </lineage>
</organism>
<gene>
    <name evidence="2" type="ORF">N7498_001735</name>
</gene>
<dbReference type="RefSeq" id="XP_058311141.1">
    <property type="nucleotide sequence ID" value="XM_058448797.1"/>
</dbReference>
<evidence type="ECO:0000256" key="1">
    <source>
        <dbReference type="SAM" id="SignalP"/>
    </source>
</evidence>
<sequence>MRISISLILASVHAWTSFAGTLEVIEFENQCAIWSYDNHGCTGHSGYFSQLKGEDCSLLDEVKNGTHHGYPVLGVEACGTENNSSVAWVEVEKTGLVTFFNHQGDKSACKLDNGLKLGSRCNASDSGSSTKLSSALATPGSSLSVSESALTTFQTAPSSGCSGA</sequence>
<dbReference type="AlphaFoldDB" id="A0A9W9TA83"/>
<protein>
    <submittedName>
        <fullName evidence="2">Uncharacterized protein</fullName>
    </submittedName>
</protein>
<keyword evidence="1" id="KW-0732">Signal</keyword>
<proteinExistence type="predicted"/>
<reference evidence="2" key="2">
    <citation type="journal article" date="2023" name="IMA Fungus">
        <title>Comparative genomic study of the Penicillium genus elucidates a diverse pangenome and 15 lateral gene transfer events.</title>
        <authorList>
            <person name="Petersen C."/>
            <person name="Sorensen T."/>
            <person name="Nielsen M.R."/>
            <person name="Sondergaard T.E."/>
            <person name="Sorensen J.L."/>
            <person name="Fitzpatrick D.A."/>
            <person name="Frisvad J.C."/>
            <person name="Nielsen K.L."/>
        </authorList>
    </citation>
    <scope>NUCLEOTIDE SEQUENCE</scope>
    <source>
        <strain evidence="2">IBT 15544</strain>
    </source>
</reference>
<evidence type="ECO:0000313" key="3">
    <source>
        <dbReference type="Proteomes" id="UP001150904"/>
    </source>
</evidence>
<dbReference type="EMBL" id="JAPQKR010000005">
    <property type="protein sequence ID" value="KAJ5215328.1"/>
    <property type="molecule type" value="Genomic_DNA"/>
</dbReference>
<feature type="signal peptide" evidence="1">
    <location>
        <begin position="1"/>
        <end position="19"/>
    </location>
</feature>
<name>A0A9W9TA83_9EURO</name>
<keyword evidence="3" id="KW-1185">Reference proteome</keyword>
<dbReference type="GeneID" id="83176098"/>
<accession>A0A9W9TA83</accession>
<dbReference type="OrthoDB" id="4288742at2759"/>
<dbReference type="Proteomes" id="UP001150904">
    <property type="component" value="Unassembled WGS sequence"/>
</dbReference>